<evidence type="ECO:0000259" key="1">
    <source>
        <dbReference type="Pfam" id="PF04448"/>
    </source>
</evidence>
<dbReference type="Proteomes" id="UP001595974">
    <property type="component" value="Unassembled WGS sequence"/>
</dbReference>
<dbReference type="EMBL" id="JBHSOG010000068">
    <property type="protein sequence ID" value="MFC5771074.1"/>
    <property type="molecule type" value="Genomic_DNA"/>
</dbReference>
<evidence type="ECO:0000313" key="2">
    <source>
        <dbReference type="EMBL" id="MFC5771074.1"/>
    </source>
</evidence>
<organism evidence="2 3">
    <name type="scientific">Thauera sinica</name>
    <dbReference type="NCBI Taxonomy" id="2665146"/>
    <lineage>
        <taxon>Bacteria</taxon>
        <taxon>Pseudomonadati</taxon>
        <taxon>Pseudomonadota</taxon>
        <taxon>Betaproteobacteria</taxon>
        <taxon>Rhodocyclales</taxon>
        <taxon>Zoogloeaceae</taxon>
        <taxon>Thauera</taxon>
    </lineage>
</organism>
<feature type="domain" description="DUF551" evidence="1">
    <location>
        <begin position="2"/>
        <end position="62"/>
    </location>
</feature>
<gene>
    <name evidence="2" type="ORF">ACFPTN_16965</name>
</gene>
<reference evidence="3" key="1">
    <citation type="journal article" date="2019" name="Int. J. Syst. Evol. Microbiol.">
        <title>The Global Catalogue of Microorganisms (GCM) 10K type strain sequencing project: providing services to taxonomists for standard genome sequencing and annotation.</title>
        <authorList>
            <consortium name="The Broad Institute Genomics Platform"/>
            <consortium name="The Broad Institute Genome Sequencing Center for Infectious Disease"/>
            <person name="Wu L."/>
            <person name="Ma J."/>
        </authorList>
    </citation>
    <scope>NUCLEOTIDE SEQUENCE [LARGE SCALE GENOMIC DNA]</scope>
    <source>
        <strain evidence="3">SHR3</strain>
    </source>
</reference>
<dbReference type="Pfam" id="PF04448">
    <property type="entry name" value="DUF551"/>
    <property type="match status" value="1"/>
</dbReference>
<sequence length="188" mass="21125">MQWIKLTDRMPNLDEHDRVLIYTEGSDFNGEQVFDVKAETLNECFYADPEDQPEVCKHATHWAVHPRDAGLHPTRQQDDLLALLADIKRLDAQNLSLDLPQDIRARIERALIGWGDLTAEQKATDALRSLMDALPTGTQTSMTVFRPEVNGKKAGAVKAFLMADNPDDLRCAQWVIANGSAKRRDGDE</sequence>
<proteinExistence type="predicted"/>
<comment type="caution">
    <text evidence="2">The sequence shown here is derived from an EMBL/GenBank/DDBJ whole genome shotgun (WGS) entry which is preliminary data.</text>
</comment>
<dbReference type="RefSeq" id="WP_096452993.1">
    <property type="nucleotide sequence ID" value="NZ_JBHSOG010000068.1"/>
</dbReference>
<dbReference type="InterPro" id="IPR007539">
    <property type="entry name" value="DUF551"/>
</dbReference>
<accession>A0ABW1AVL9</accession>
<protein>
    <submittedName>
        <fullName evidence="2">DUF551 domain-containing protein</fullName>
    </submittedName>
</protein>
<keyword evidence="3" id="KW-1185">Reference proteome</keyword>
<name>A0ABW1AVL9_9RHOO</name>
<evidence type="ECO:0000313" key="3">
    <source>
        <dbReference type="Proteomes" id="UP001595974"/>
    </source>
</evidence>